<feature type="domain" description="C2H2-type" evidence="10">
    <location>
        <begin position="17"/>
        <end position="44"/>
    </location>
</feature>
<keyword evidence="6" id="KW-0804">Transcription</keyword>
<keyword evidence="5" id="KW-0805">Transcription regulation</keyword>
<dbReference type="SUPFAM" id="SSF57667">
    <property type="entry name" value="beta-beta-alpha zinc fingers"/>
    <property type="match status" value="1"/>
</dbReference>
<dbReference type="PANTHER" id="PTHR45801">
    <property type="entry name" value="OS07G0101800 PROTEIN"/>
    <property type="match status" value="1"/>
</dbReference>
<dbReference type="PANTHER" id="PTHR45801:SF110">
    <property type="entry name" value="TRANSCRIPTIONAL REGULATOR SUPERMAN"/>
    <property type="match status" value="1"/>
</dbReference>
<keyword evidence="3 8" id="KW-0863">Zinc-finger</keyword>
<sequence>MNLEKQKSGGSHSTSWHECSICKKSFKSAKALGGHMRVHNTGEIDAKLKQSSLGPISTDLRWVVPSAIAEGSSRDRNRGKGKKVQELQLFSQKPSKLKKKQSDEKAGGQSSQHDNVDNELDLELRLGSNPKKSTPTIFKFF</sequence>
<dbReference type="SMART" id="SM00355">
    <property type="entry name" value="ZnF_C2H2"/>
    <property type="match status" value="1"/>
</dbReference>
<dbReference type="OrthoDB" id="6077919at2759"/>
<keyword evidence="12" id="KW-1185">Reference proteome</keyword>
<reference evidence="11 12" key="1">
    <citation type="journal article" date="2009" name="Nat. Genet.">
        <title>The genome of the cucumber, Cucumis sativus L.</title>
        <authorList>
            <person name="Huang S."/>
            <person name="Li R."/>
            <person name="Zhang Z."/>
            <person name="Li L."/>
            <person name="Gu X."/>
            <person name="Fan W."/>
            <person name="Lucas W.J."/>
            <person name="Wang X."/>
            <person name="Xie B."/>
            <person name="Ni P."/>
            <person name="Ren Y."/>
            <person name="Zhu H."/>
            <person name="Li J."/>
            <person name="Lin K."/>
            <person name="Jin W."/>
            <person name="Fei Z."/>
            <person name="Li G."/>
            <person name="Staub J."/>
            <person name="Kilian A."/>
            <person name="van der Vossen E.A."/>
            <person name="Wu Y."/>
            <person name="Guo J."/>
            <person name="He J."/>
            <person name="Jia Z."/>
            <person name="Ren Y."/>
            <person name="Tian G."/>
            <person name="Lu Y."/>
            <person name="Ruan J."/>
            <person name="Qian W."/>
            <person name="Wang M."/>
            <person name="Huang Q."/>
            <person name="Li B."/>
            <person name="Xuan Z."/>
            <person name="Cao J."/>
            <person name="Asan"/>
            <person name="Wu Z."/>
            <person name="Zhang J."/>
            <person name="Cai Q."/>
            <person name="Bai Y."/>
            <person name="Zhao B."/>
            <person name="Han Y."/>
            <person name="Li Y."/>
            <person name="Li X."/>
            <person name="Wang S."/>
            <person name="Shi Q."/>
            <person name="Liu S."/>
            <person name="Cho W.K."/>
            <person name="Kim J.Y."/>
            <person name="Xu Y."/>
            <person name="Heller-Uszynska K."/>
            <person name="Miao H."/>
            <person name="Cheng Z."/>
            <person name="Zhang S."/>
            <person name="Wu J."/>
            <person name="Yang Y."/>
            <person name="Kang H."/>
            <person name="Li M."/>
            <person name="Liang H."/>
            <person name="Ren X."/>
            <person name="Shi Z."/>
            <person name="Wen M."/>
            <person name="Jian M."/>
            <person name="Yang H."/>
            <person name="Zhang G."/>
            <person name="Yang Z."/>
            <person name="Chen R."/>
            <person name="Liu S."/>
            <person name="Li J."/>
            <person name="Ma L."/>
            <person name="Liu H."/>
            <person name="Zhou Y."/>
            <person name="Zhao J."/>
            <person name="Fang X."/>
            <person name="Li G."/>
            <person name="Fang L."/>
            <person name="Li Y."/>
            <person name="Liu D."/>
            <person name="Zheng H."/>
            <person name="Zhang Y."/>
            <person name="Qin N."/>
            <person name="Li Z."/>
            <person name="Yang G."/>
            <person name="Yang S."/>
            <person name="Bolund L."/>
            <person name="Kristiansen K."/>
            <person name="Zheng H."/>
            <person name="Li S."/>
            <person name="Zhang X."/>
            <person name="Yang H."/>
            <person name="Wang J."/>
            <person name="Sun R."/>
            <person name="Zhang B."/>
            <person name="Jiang S."/>
            <person name="Wang J."/>
            <person name="Du Y."/>
            <person name="Li S."/>
        </authorList>
    </citation>
    <scope>NUCLEOTIDE SEQUENCE [LARGE SCALE GENOMIC DNA]</scope>
    <source>
        <strain evidence="12">cv. 9930</strain>
    </source>
</reference>
<reference evidence="11 12" key="4">
    <citation type="journal article" date="2011" name="BMC Genomics">
        <title>RNA-Seq improves annotation of protein-coding genes in the cucumber genome.</title>
        <authorList>
            <person name="Li Z."/>
            <person name="Zhang Z."/>
            <person name="Yan P."/>
            <person name="Huang S."/>
            <person name="Fei Z."/>
            <person name="Lin K."/>
        </authorList>
    </citation>
    <scope>NUCLEOTIDE SEQUENCE [LARGE SCALE GENOMIC DNA]</scope>
    <source>
        <strain evidence="12">cv. 9930</strain>
    </source>
</reference>
<dbReference type="PROSITE" id="PS50157">
    <property type="entry name" value="ZINC_FINGER_C2H2_2"/>
    <property type="match status" value="1"/>
</dbReference>
<protein>
    <recommendedName>
        <fullName evidence="10">C2H2-type domain-containing protein</fullName>
    </recommendedName>
</protein>
<dbReference type="KEGG" id="csv:101218453"/>
<dbReference type="EMBL" id="CM002926">
    <property type="protein sequence ID" value="KGN50852.1"/>
    <property type="molecule type" value="Genomic_DNA"/>
</dbReference>
<dbReference type="AlphaFoldDB" id="A0A0A0KR10"/>
<keyword evidence="7" id="KW-0539">Nucleus</keyword>
<evidence type="ECO:0000256" key="1">
    <source>
        <dbReference type="ARBA" id="ARBA00004123"/>
    </source>
</evidence>
<evidence type="ECO:0000256" key="5">
    <source>
        <dbReference type="ARBA" id="ARBA00023015"/>
    </source>
</evidence>
<dbReference type="Gramene" id="KGN50852">
    <property type="protein sequence ID" value="KGN50852"/>
    <property type="gene ID" value="Csa_5G289630"/>
</dbReference>
<evidence type="ECO:0000256" key="7">
    <source>
        <dbReference type="ARBA" id="ARBA00023242"/>
    </source>
</evidence>
<evidence type="ECO:0000256" key="9">
    <source>
        <dbReference type="SAM" id="MobiDB-lite"/>
    </source>
</evidence>
<keyword evidence="2" id="KW-0479">Metal-binding</keyword>
<dbReference type="GO" id="GO:0008270">
    <property type="term" value="F:zinc ion binding"/>
    <property type="evidence" value="ECO:0007669"/>
    <property type="project" value="UniProtKB-KW"/>
</dbReference>
<evidence type="ECO:0000256" key="2">
    <source>
        <dbReference type="ARBA" id="ARBA00022723"/>
    </source>
</evidence>
<dbReference type="Gene3D" id="3.30.160.60">
    <property type="entry name" value="Classic Zinc Finger"/>
    <property type="match status" value="1"/>
</dbReference>
<name>A0A0A0KR10_CUCSA</name>
<gene>
    <name evidence="11" type="ORF">Csa_5G289630</name>
</gene>
<feature type="compositionally biased region" description="Polar residues" evidence="9">
    <location>
        <begin position="130"/>
        <end position="141"/>
    </location>
</feature>
<comment type="subcellular location">
    <subcellularLocation>
        <location evidence="1">Nucleus</location>
    </subcellularLocation>
</comment>
<feature type="region of interest" description="Disordered" evidence="9">
    <location>
        <begin position="68"/>
        <end position="141"/>
    </location>
</feature>
<dbReference type="InterPro" id="IPR036236">
    <property type="entry name" value="Znf_C2H2_sf"/>
</dbReference>
<evidence type="ECO:0000256" key="6">
    <source>
        <dbReference type="ARBA" id="ARBA00023163"/>
    </source>
</evidence>
<dbReference type="OMA" id="WHECSIC"/>
<reference evidence="11 12" key="2">
    <citation type="journal article" date="2009" name="PLoS ONE">
        <title>An integrated genetic and cytogenetic map of the cucumber genome.</title>
        <authorList>
            <person name="Ren Y."/>
            <person name="Zhang Z."/>
            <person name="Liu J."/>
            <person name="Staub J.E."/>
            <person name="Han Y."/>
            <person name="Cheng Z."/>
            <person name="Li X."/>
            <person name="Lu J."/>
            <person name="Miao H."/>
            <person name="Kang H."/>
            <person name="Xie B."/>
            <person name="Gu X."/>
            <person name="Wang X."/>
            <person name="Du Y."/>
            <person name="Jin W."/>
            <person name="Huang S."/>
        </authorList>
    </citation>
    <scope>NUCLEOTIDE SEQUENCE [LARGE SCALE GENOMIC DNA]</scope>
    <source>
        <strain evidence="12">cv. 9930</strain>
    </source>
</reference>
<dbReference type="InterPro" id="IPR013087">
    <property type="entry name" value="Znf_C2H2_type"/>
</dbReference>
<dbReference type="GO" id="GO:0005634">
    <property type="term" value="C:nucleus"/>
    <property type="evidence" value="ECO:0007669"/>
    <property type="project" value="UniProtKB-SubCell"/>
</dbReference>
<dbReference type="PROSITE" id="PS00028">
    <property type="entry name" value="ZINC_FINGER_C2H2_1"/>
    <property type="match status" value="1"/>
</dbReference>
<proteinExistence type="predicted"/>
<reference evidence="11 12" key="3">
    <citation type="journal article" date="2010" name="BMC Genomics">
        <title>Transcriptome sequencing and comparative analysis of cucumber flowers with different sex types.</title>
        <authorList>
            <person name="Guo S."/>
            <person name="Zheng Y."/>
            <person name="Joung J.G."/>
            <person name="Liu S."/>
            <person name="Zhang Z."/>
            <person name="Crasta O.R."/>
            <person name="Sobral B.W."/>
            <person name="Xu Y."/>
            <person name="Huang S."/>
            <person name="Fei Z."/>
        </authorList>
    </citation>
    <scope>NUCLEOTIDE SEQUENCE [LARGE SCALE GENOMIC DNA]</scope>
    <source>
        <strain evidence="12">cv. 9930</strain>
    </source>
</reference>
<evidence type="ECO:0000256" key="4">
    <source>
        <dbReference type="ARBA" id="ARBA00022833"/>
    </source>
</evidence>
<evidence type="ECO:0000256" key="3">
    <source>
        <dbReference type="ARBA" id="ARBA00022771"/>
    </source>
</evidence>
<evidence type="ECO:0000313" key="12">
    <source>
        <dbReference type="Proteomes" id="UP000029981"/>
    </source>
</evidence>
<accession>A0A0A0KR10</accession>
<evidence type="ECO:0000256" key="8">
    <source>
        <dbReference type="PROSITE-ProRule" id="PRU00042"/>
    </source>
</evidence>
<evidence type="ECO:0000313" key="11">
    <source>
        <dbReference type="EMBL" id="KGN50852.1"/>
    </source>
</evidence>
<dbReference type="Proteomes" id="UP000029981">
    <property type="component" value="Chromosome 5"/>
</dbReference>
<evidence type="ECO:0000259" key="10">
    <source>
        <dbReference type="PROSITE" id="PS50157"/>
    </source>
</evidence>
<dbReference type="InterPro" id="IPR052426">
    <property type="entry name" value="Plant_dev_regulator"/>
</dbReference>
<keyword evidence="4" id="KW-0862">Zinc</keyword>
<organism evidence="11 12">
    <name type="scientific">Cucumis sativus</name>
    <name type="common">Cucumber</name>
    <dbReference type="NCBI Taxonomy" id="3659"/>
    <lineage>
        <taxon>Eukaryota</taxon>
        <taxon>Viridiplantae</taxon>
        <taxon>Streptophyta</taxon>
        <taxon>Embryophyta</taxon>
        <taxon>Tracheophyta</taxon>
        <taxon>Spermatophyta</taxon>
        <taxon>Magnoliopsida</taxon>
        <taxon>eudicotyledons</taxon>
        <taxon>Gunneridae</taxon>
        <taxon>Pentapetalae</taxon>
        <taxon>rosids</taxon>
        <taxon>fabids</taxon>
        <taxon>Cucurbitales</taxon>
        <taxon>Cucurbitaceae</taxon>
        <taxon>Benincaseae</taxon>
        <taxon>Cucumis</taxon>
    </lineage>
</organism>
<dbReference type="Pfam" id="PF13912">
    <property type="entry name" value="zf-C2H2_6"/>
    <property type="match status" value="1"/>
</dbReference>